<dbReference type="InterPro" id="IPR037883">
    <property type="entry name" value="Knr4/Smi1-like_sf"/>
</dbReference>
<name>A0A9N8P1Y1_9FLAO</name>
<keyword evidence="3" id="KW-1185">Reference proteome</keyword>
<feature type="domain" description="Knr4/Smi1-like" evidence="1">
    <location>
        <begin position="39"/>
        <end position="195"/>
    </location>
</feature>
<dbReference type="AlphaFoldDB" id="A0A9N8P1Y1"/>
<evidence type="ECO:0000259" key="1">
    <source>
        <dbReference type="SMART" id="SM00860"/>
    </source>
</evidence>
<evidence type="ECO:0000313" key="3">
    <source>
        <dbReference type="Proteomes" id="UP000533639"/>
    </source>
</evidence>
<dbReference type="SMART" id="SM00860">
    <property type="entry name" value="SMI1_KNR4"/>
    <property type="match status" value="1"/>
</dbReference>
<dbReference type="Pfam" id="PF09346">
    <property type="entry name" value="SMI1_KNR4"/>
    <property type="match status" value="1"/>
</dbReference>
<dbReference type="EMBL" id="CAIJDE010000041">
    <property type="protein sequence ID" value="CAC9974505.1"/>
    <property type="molecule type" value="Genomic_DNA"/>
</dbReference>
<gene>
    <name evidence="2" type="ORF">FLAPXU55_02202</name>
</gene>
<dbReference type="InterPro" id="IPR018958">
    <property type="entry name" value="Knr4/Smi1-like_dom"/>
</dbReference>
<proteinExistence type="predicted"/>
<dbReference type="Proteomes" id="UP000533639">
    <property type="component" value="Unassembled WGS sequence"/>
</dbReference>
<organism evidence="2 3">
    <name type="scientific">Flavobacterium panici</name>
    <dbReference type="NCBI Taxonomy" id="2654843"/>
    <lineage>
        <taxon>Bacteria</taxon>
        <taxon>Pseudomonadati</taxon>
        <taxon>Bacteroidota</taxon>
        <taxon>Flavobacteriia</taxon>
        <taxon>Flavobacteriales</taxon>
        <taxon>Flavobacteriaceae</taxon>
        <taxon>Flavobacterium</taxon>
    </lineage>
</organism>
<comment type="caution">
    <text evidence="2">The sequence shown here is derived from an EMBL/GenBank/DDBJ whole genome shotgun (WGS) entry which is preliminary data.</text>
</comment>
<dbReference type="Gene3D" id="3.40.1580.10">
    <property type="entry name" value="SMI1/KNR4-like"/>
    <property type="match status" value="1"/>
</dbReference>
<evidence type="ECO:0000313" key="2">
    <source>
        <dbReference type="EMBL" id="CAC9974505.1"/>
    </source>
</evidence>
<accession>A0A9N8P1Y1</accession>
<sequence>MDELDQIKRIRYKLTLAKNTDKKYEVFGAGKHKYILGETVKEAEILKFEKDYDLELPEDYKAFLLHIGNGGVSYANSAAGPSYGIYPLGKNVNEFIYENTTAYLKENCRIYPKMPNEFWDKLIQKIENDDISDEEFDIELGEIFSGILPLGSQGCTYYHALVLNGEFKGRVVNIDIDRQKPSFAFELNFLDWYERWLDEIIPEKLKLNMPDFFRFSLGGLSSYILEVYFSTNENETKIECLKSLLKKQNLDSKTIEVLEEQYKLRVGEIQRMILQILTKFDYEKAHSYLIDLSRENLLEVFQFVFWYAKDKSPEWLAIIEANAEKINNEETFRFCTYLLKQMNIDYSYFIIPFTLNKSENIRVSAYYSLGKLSNKIDYLDNFIVGLSDSSNTVIRSALQALNGILDRKLLVHYKIIAEKFPKEQDYILSNLNCNLELFGLSTTTIKTINIDEYKIINMSNRKWFEFWKN</sequence>
<protein>
    <recommendedName>
        <fullName evidence="1">Knr4/Smi1-like domain-containing protein</fullName>
    </recommendedName>
</protein>
<reference evidence="2 3" key="1">
    <citation type="submission" date="2020-06" db="EMBL/GenBank/DDBJ databases">
        <authorList>
            <person name="Criscuolo A."/>
        </authorList>
    </citation>
    <scope>NUCLEOTIDE SEQUENCE [LARGE SCALE GENOMIC DNA]</scope>
    <source>
        <strain evidence="2">PXU-55</strain>
    </source>
</reference>
<dbReference type="RefSeq" id="WP_180857699.1">
    <property type="nucleotide sequence ID" value="NZ_CAIJDE010000041.1"/>
</dbReference>
<dbReference type="SUPFAM" id="SSF160631">
    <property type="entry name" value="SMI1/KNR4-like"/>
    <property type="match status" value="1"/>
</dbReference>